<sequence length="105" mass="12227">MYGVREPVVCVRDMCAQSCKKDDRVARSLLGREKGTSTELETAHEKYNEQLFQTDISDEDLAKELETDDSYKASFITAQLRVAITKKNFNICYRRRQWIRAPMKS</sequence>
<dbReference type="Proteomes" id="UP001430953">
    <property type="component" value="Unassembled WGS sequence"/>
</dbReference>
<dbReference type="EMBL" id="JADYXP020000007">
    <property type="protein sequence ID" value="KAL0120361.1"/>
    <property type="molecule type" value="Genomic_DNA"/>
</dbReference>
<evidence type="ECO:0000313" key="1">
    <source>
        <dbReference type="EMBL" id="KAL0120361.1"/>
    </source>
</evidence>
<accession>A0AAW2G2T5</accession>
<reference evidence="1 2" key="1">
    <citation type="submission" date="2023-03" db="EMBL/GenBank/DDBJ databases">
        <title>High recombination rates correlate with genetic variation in Cardiocondyla obscurior ants.</title>
        <authorList>
            <person name="Errbii M."/>
        </authorList>
    </citation>
    <scope>NUCLEOTIDE SEQUENCE [LARGE SCALE GENOMIC DNA]</scope>
    <source>
        <strain evidence="1">Alpha-2009</strain>
        <tissue evidence="1">Whole body</tissue>
    </source>
</reference>
<proteinExistence type="predicted"/>
<name>A0AAW2G2T5_9HYME</name>
<gene>
    <name evidence="1" type="ORF">PUN28_008191</name>
</gene>
<organism evidence="1 2">
    <name type="scientific">Cardiocondyla obscurior</name>
    <dbReference type="NCBI Taxonomy" id="286306"/>
    <lineage>
        <taxon>Eukaryota</taxon>
        <taxon>Metazoa</taxon>
        <taxon>Ecdysozoa</taxon>
        <taxon>Arthropoda</taxon>
        <taxon>Hexapoda</taxon>
        <taxon>Insecta</taxon>
        <taxon>Pterygota</taxon>
        <taxon>Neoptera</taxon>
        <taxon>Endopterygota</taxon>
        <taxon>Hymenoptera</taxon>
        <taxon>Apocrita</taxon>
        <taxon>Aculeata</taxon>
        <taxon>Formicoidea</taxon>
        <taxon>Formicidae</taxon>
        <taxon>Myrmicinae</taxon>
        <taxon>Cardiocondyla</taxon>
    </lineage>
</organism>
<evidence type="ECO:0000313" key="2">
    <source>
        <dbReference type="Proteomes" id="UP001430953"/>
    </source>
</evidence>
<comment type="caution">
    <text evidence="1">The sequence shown here is derived from an EMBL/GenBank/DDBJ whole genome shotgun (WGS) entry which is preliminary data.</text>
</comment>
<dbReference type="AlphaFoldDB" id="A0AAW2G2T5"/>
<keyword evidence="2" id="KW-1185">Reference proteome</keyword>
<protein>
    <submittedName>
        <fullName evidence="1">Uncharacterized protein</fullName>
    </submittedName>
</protein>